<dbReference type="InterPro" id="IPR029052">
    <property type="entry name" value="Metallo-depent_PP-like"/>
</dbReference>
<evidence type="ECO:0000313" key="5">
    <source>
        <dbReference type="Proteomes" id="UP001319104"/>
    </source>
</evidence>
<dbReference type="RefSeq" id="WP_213946272.1">
    <property type="nucleotide sequence ID" value="NZ_JAHCMY010000012.1"/>
</dbReference>
<dbReference type="PANTHER" id="PTHR40446">
    <property type="entry name" value="N-ACETYLGLUCOSAMINE-1-PHOSPHODIESTER ALPHA-N-ACETYLGLUCOSAMINIDASE"/>
    <property type="match status" value="1"/>
</dbReference>
<dbReference type="InterPro" id="IPR015943">
    <property type="entry name" value="WD40/YVTN_repeat-like_dom_sf"/>
</dbReference>
<feature type="domain" description="Calcineurin-like phosphoesterase" evidence="1">
    <location>
        <begin position="463"/>
        <end position="675"/>
    </location>
</feature>
<organism evidence="4 5">
    <name type="scientific">Litoribacter ruber</name>
    <dbReference type="NCBI Taxonomy" id="702568"/>
    <lineage>
        <taxon>Bacteria</taxon>
        <taxon>Pseudomonadati</taxon>
        <taxon>Bacteroidota</taxon>
        <taxon>Cytophagia</taxon>
        <taxon>Cytophagales</taxon>
        <taxon>Cyclobacteriaceae</taxon>
        <taxon>Litoribacter</taxon>
    </lineage>
</organism>
<dbReference type="Pfam" id="PF25275">
    <property type="entry name" value="Golvesin_C"/>
    <property type="match status" value="1"/>
</dbReference>
<dbReference type="SUPFAM" id="SSF63829">
    <property type="entry name" value="Calcium-dependent phosphotriesterase"/>
    <property type="match status" value="1"/>
</dbReference>
<dbReference type="Gene3D" id="2.130.10.10">
    <property type="entry name" value="YVTN repeat-like/Quinoprotein amine dehydrogenase"/>
    <property type="match status" value="1"/>
</dbReference>
<dbReference type="Pfam" id="PF09992">
    <property type="entry name" value="NAGPA"/>
    <property type="match status" value="1"/>
</dbReference>
<dbReference type="InterPro" id="IPR033803">
    <property type="entry name" value="CBD-like_Golvesin-Xly"/>
</dbReference>
<evidence type="ECO:0000313" key="4">
    <source>
        <dbReference type="EMBL" id="MBS9525411.1"/>
    </source>
</evidence>
<dbReference type="Proteomes" id="UP001319104">
    <property type="component" value="Unassembled WGS sequence"/>
</dbReference>
<dbReference type="InterPro" id="IPR018711">
    <property type="entry name" value="NAGPA"/>
</dbReference>
<accession>A0AAP2G5T2</accession>
<comment type="caution">
    <text evidence="4">The sequence shown here is derived from an EMBL/GenBank/DDBJ whole genome shotgun (WGS) entry which is preliminary data.</text>
</comment>
<dbReference type="Gene3D" id="3.60.21.10">
    <property type="match status" value="1"/>
</dbReference>
<keyword evidence="4" id="KW-0326">Glycosidase</keyword>
<name>A0AAP2G5T2_9BACT</name>
<dbReference type="InterPro" id="IPR011659">
    <property type="entry name" value="WD40"/>
</dbReference>
<dbReference type="PANTHER" id="PTHR40446:SF2">
    <property type="entry name" value="N-ACETYLGLUCOSAMINE-1-PHOSPHODIESTER ALPHA-N-ACETYLGLUCOSAMINIDASE"/>
    <property type="match status" value="1"/>
</dbReference>
<dbReference type="EMBL" id="JAHCMY010000012">
    <property type="protein sequence ID" value="MBS9525411.1"/>
    <property type="molecule type" value="Genomic_DNA"/>
</dbReference>
<feature type="domain" description="Golvesin/Xly CBD-like" evidence="3">
    <location>
        <begin position="322"/>
        <end position="449"/>
    </location>
</feature>
<keyword evidence="5" id="KW-1185">Reference proteome</keyword>
<dbReference type="InterPro" id="IPR004843">
    <property type="entry name" value="Calcineurin-like_PHP"/>
</dbReference>
<dbReference type="Pfam" id="PF00149">
    <property type="entry name" value="Metallophos"/>
    <property type="match status" value="1"/>
</dbReference>
<feature type="domain" description="Phosphodiester glycosidase" evidence="2">
    <location>
        <begin position="109"/>
        <end position="308"/>
    </location>
</feature>
<proteinExistence type="predicted"/>
<protein>
    <submittedName>
        <fullName evidence="4">Phosphodiester glycosidase family protein</fullName>
    </submittedName>
</protein>
<dbReference type="AlphaFoldDB" id="A0AAP2G5T2"/>
<reference evidence="4 5" key="1">
    <citation type="submission" date="2021-05" db="EMBL/GenBank/DDBJ databases">
        <authorList>
            <person name="Zhang Z.D."/>
            <person name="Osman G."/>
        </authorList>
    </citation>
    <scope>NUCLEOTIDE SEQUENCE [LARGE SCALE GENOMIC DNA]</scope>
    <source>
        <strain evidence="4 5">KCTC 32217</strain>
    </source>
</reference>
<dbReference type="GO" id="GO:0016798">
    <property type="term" value="F:hydrolase activity, acting on glycosyl bonds"/>
    <property type="evidence" value="ECO:0007669"/>
    <property type="project" value="UniProtKB-KW"/>
</dbReference>
<dbReference type="Pfam" id="PF07676">
    <property type="entry name" value="PD40"/>
    <property type="match status" value="1"/>
</dbReference>
<keyword evidence="4" id="KW-0378">Hydrolase</keyword>
<evidence type="ECO:0000259" key="2">
    <source>
        <dbReference type="Pfam" id="PF09992"/>
    </source>
</evidence>
<gene>
    <name evidence="4" type="ORF">KI659_15445</name>
</gene>
<sequence>MSRQKPLQFNSPITIHAMTTKIRLFIVLFFLSWQLPAQEIQLDWIERADLNILLPNSIRVYESHGQLADGSPVKATYTKIDLKDDNLNFKAVGSNIARQTTLDAALQNDALVAINGGYFSSNESVSLLISDGELIASGPAQGTARGAMGFIAGQPEITWPHINPDNQEIYSFLSPTVGEGDFDAANKWKATQAIGGGPVLIKDGQIENYGKAEGFGGSHLARHPRTAVGYTADDQLILMIVDGRQESSAGVTLDELAELMKGIGSYEALNWDGGGSSAMIVADEVANIPSDIPGGNRNSLRKNASALVIQEKKKSNKPKTIILDTEHEQYAEKGIWKDSNHSSYYGHSPSRIANAESTYNSAAYNIEGLEGKKYQLASWWTVNTKTNSSKNQAVIHHLEGIDSVFIHQNDIKTSGKWNVLGEYKFGENSKVEFFPQGEGKLVTDALRLVEMKDSQKIQKRGDLRLAVISDLNSGLGAADYEWQVDSIIQRIPRLWQPDMVVCGGDMVAGMGISDPEHLNKMWAGFDKHIAAPLRQANIPFAFTLGNHDGPRSYPIEHQAAKEFWKDPEMETGLEFVDQSNFPNWYSFKKGNAFFISWEASSPVINQENLEWLEEQLSSEEAQQAQYRFVMGHMPLYGVAQERDSKGNVLENPEKLRSILEEYGVHTYISGHQHAYYPGRRGDLELLNAGAAGSGPRGWLNMDFPPQHTVTIMDIFYEQDTIIYTTFDIKEKNAADMKVFDYKKLPPAVFGVNGHLIRRDILLAETFSTGKDQAITLQVKGNAFVTSGRNFNRKDKTLKFYKGRNTEEGELLKSFEISPDKSGQFETSIDYDRDWHEWLAAGAIYAQVDNYPPRHLLSSEFATPSAPTITSHNPRNVYGVRDIEALYTVEWSPAESAMGNWIGYTYQVSDSESFAKVLFEKETNRVTEVKMRESDWYAMLENKPSGQPKTLFHRVISSDGKNDVHSSPSPIHLMKSEEPLEDFIEVPAPDYQFVGKVEGASGAGYGALWDDEGKLWLADYGGKLTVIDPDGTESTLSPIKKVELDGEELSLNPINGIGLDNDGHILIGRNRLLLKIDSKTGEGLAKWEVPEGNRAITSPRAAKNGEVYVMSLFAEDGNFVLKQNGKAFEMVRELILPDRILARTFEMEKEGKRLFFPNPGSPYIQTYESEDGQNFKSAEDITSIAAGSNAIHVSSEGKIYLAVRASGVKPATFHFRDEKNKRMWTLDLPEVQGAEARGIGVSPDGKTLIFCSYDKGGGYYIYKLKEDQ</sequence>
<evidence type="ECO:0000259" key="1">
    <source>
        <dbReference type="Pfam" id="PF00149"/>
    </source>
</evidence>
<evidence type="ECO:0000259" key="3">
    <source>
        <dbReference type="Pfam" id="PF25275"/>
    </source>
</evidence>
<dbReference type="SUPFAM" id="SSF56300">
    <property type="entry name" value="Metallo-dependent phosphatases"/>
    <property type="match status" value="1"/>
</dbReference>